<evidence type="ECO:0000256" key="1">
    <source>
        <dbReference type="ARBA" id="ARBA00023186"/>
    </source>
</evidence>
<reference evidence="4 5" key="1">
    <citation type="submission" date="2020-10" db="EMBL/GenBank/DDBJ databases">
        <title>Phylogeny of dyella-like bacteria.</title>
        <authorList>
            <person name="Fu J."/>
        </authorList>
    </citation>
    <scope>NUCLEOTIDE SEQUENCE [LARGE SCALE GENOMIC DNA]</scope>
    <source>
        <strain evidence="4 5">JP1</strain>
    </source>
</reference>
<dbReference type="PRINTS" id="PR00625">
    <property type="entry name" value="JDOMAIN"/>
</dbReference>
<gene>
    <name evidence="4" type="ORF">ISP15_00500</name>
</gene>
<evidence type="ECO:0000259" key="3">
    <source>
        <dbReference type="PROSITE" id="PS50076"/>
    </source>
</evidence>
<dbReference type="SMART" id="SM00271">
    <property type="entry name" value="DnaJ"/>
    <property type="match status" value="1"/>
</dbReference>
<dbReference type="SUPFAM" id="SSF46565">
    <property type="entry name" value="Chaperone J-domain"/>
    <property type="match status" value="1"/>
</dbReference>
<dbReference type="RefSeq" id="WP_404543866.1">
    <property type="nucleotide sequence ID" value="NZ_JADIKJ010000001.1"/>
</dbReference>
<dbReference type="EMBL" id="JADIKJ010000001">
    <property type="protein sequence ID" value="MFK2898815.1"/>
    <property type="molecule type" value="Genomic_DNA"/>
</dbReference>
<dbReference type="Proteomes" id="UP001620461">
    <property type="component" value="Unassembled WGS sequence"/>
</dbReference>
<accession>A0ABW8JCP7</accession>
<evidence type="ECO:0000256" key="2">
    <source>
        <dbReference type="SAM" id="MobiDB-lite"/>
    </source>
</evidence>
<keyword evidence="1" id="KW-0143">Chaperone</keyword>
<feature type="compositionally biased region" description="Low complexity" evidence="2">
    <location>
        <begin position="95"/>
        <end position="104"/>
    </location>
</feature>
<dbReference type="CDD" id="cd06257">
    <property type="entry name" value="DnaJ"/>
    <property type="match status" value="1"/>
</dbReference>
<feature type="region of interest" description="Disordered" evidence="2">
    <location>
        <begin position="78"/>
        <end position="105"/>
    </location>
</feature>
<dbReference type="Pfam" id="PF00226">
    <property type="entry name" value="DnaJ"/>
    <property type="match status" value="1"/>
</dbReference>
<feature type="domain" description="J" evidence="3">
    <location>
        <begin position="9"/>
        <end position="69"/>
    </location>
</feature>
<evidence type="ECO:0000313" key="5">
    <source>
        <dbReference type="Proteomes" id="UP001620461"/>
    </source>
</evidence>
<dbReference type="InterPro" id="IPR036869">
    <property type="entry name" value="J_dom_sf"/>
</dbReference>
<keyword evidence="5" id="KW-1185">Reference proteome</keyword>
<name>A0ABW8JCP7_9GAMM</name>
<dbReference type="InterPro" id="IPR001623">
    <property type="entry name" value="DnaJ_domain"/>
</dbReference>
<dbReference type="Gene3D" id="1.10.287.110">
    <property type="entry name" value="DnaJ domain"/>
    <property type="match status" value="1"/>
</dbReference>
<dbReference type="PROSITE" id="PS50076">
    <property type="entry name" value="DNAJ_2"/>
    <property type="match status" value="1"/>
</dbReference>
<organism evidence="4 5">
    <name type="scientific">Dyella jejuensis</name>
    <dbReference type="NCBI Taxonomy" id="1432009"/>
    <lineage>
        <taxon>Bacteria</taxon>
        <taxon>Pseudomonadati</taxon>
        <taxon>Pseudomonadota</taxon>
        <taxon>Gammaproteobacteria</taxon>
        <taxon>Lysobacterales</taxon>
        <taxon>Rhodanobacteraceae</taxon>
        <taxon>Dyella</taxon>
    </lineage>
</organism>
<comment type="caution">
    <text evidence="4">The sequence shown here is derived from an EMBL/GenBank/DDBJ whole genome shotgun (WGS) entry which is preliminary data.</text>
</comment>
<proteinExistence type="predicted"/>
<evidence type="ECO:0000313" key="4">
    <source>
        <dbReference type="EMBL" id="MFK2898815.1"/>
    </source>
</evidence>
<protein>
    <submittedName>
        <fullName evidence="4">J domain-containing protein</fullName>
    </submittedName>
</protein>
<sequence>MANEIDFLHLYRQLRLSPDCDLQEFKQAYRRRVSALHPDRKPQDYVDSRAAQRLQQLNAHYEAAMEFQRLHGRLPGATPVVRGALPDRASRSRHPSPSAPSNAPRRPHVKWLVPIALVAIGILFWGVSAVPPPSNDASDSVAGDNDASLGETSAAPALTLGMSEENVRAIEGDPVMIRDDVWEYGPSWVRFDHDSVVDWYSSPLHSLKTARTRPSAARD</sequence>